<keyword evidence="1" id="KW-1133">Transmembrane helix</keyword>
<dbReference type="InterPro" id="IPR013099">
    <property type="entry name" value="K_chnl_dom"/>
</dbReference>
<dbReference type="GO" id="GO:0035725">
    <property type="term" value="P:sodium ion transmembrane transport"/>
    <property type="evidence" value="ECO:0007669"/>
    <property type="project" value="TreeGrafter"/>
</dbReference>
<evidence type="ECO:0000313" key="3">
    <source>
        <dbReference type="EMBL" id="CAD8126346.1"/>
    </source>
</evidence>
<gene>
    <name evidence="3" type="ORF">PSON_ATCC_30995.1.T1660120</name>
</gene>
<name>A0A8S1RDL9_9CILI</name>
<dbReference type="PANTHER" id="PTHR45689">
    <property type="entry name" value="I[[H]] CHANNEL, ISOFORM E"/>
    <property type="match status" value="1"/>
</dbReference>
<feature type="transmembrane region" description="Helical" evidence="1">
    <location>
        <begin position="227"/>
        <end position="244"/>
    </location>
</feature>
<dbReference type="PANTHER" id="PTHR45689:SF5">
    <property type="entry name" value="I[[H]] CHANNEL, ISOFORM E"/>
    <property type="match status" value="1"/>
</dbReference>
<dbReference type="AlphaFoldDB" id="A0A8S1RDL9"/>
<reference evidence="3" key="1">
    <citation type="submission" date="2021-01" db="EMBL/GenBank/DDBJ databases">
        <authorList>
            <consortium name="Genoscope - CEA"/>
            <person name="William W."/>
        </authorList>
    </citation>
    <scope>NUCLEOTIDE SEQUENCE</scope>
</reference>
<keyword evidence="1" id="KW-0472">Membrane</keyword>
<dbReference type="OrthoDB" id="292483at2759"/>
<organism evidence="3 4">
    <name type="scientific">Paramecium sonneborni</name>
    <dbReference type="NCBI Taxonomy" id="65129"/>
    <lineage>
        <taxon>Eukaryota</taxon>
        <taxon>Sar</taxon>
        <taxon>Alveolata</taxon>
        <taxon>Ciliophora</taxon>
        <taxon>Intramacronucleata</taxon>
        <taxon>Oligohymenophorea</taxon>
        <taxon>Peniculida</taxon>
        <taxon>Parameciidae</taxon>
        <taxon>Paramecium</taxon>
    </lineage>
</organism>
<proteinExistence type="predicted"/>
<dbReference type="Pfam" id="PF00027">
    <property type="entry name" value="cNMP_binding"/>
    <property type="match status" value="1"/>
</dbReference>
<feature type="transmembrane region" description="Helical" evidence="1">
    <location>
        <begin position="143"/>
        <end position="164"/>
    </location>
</feature>
<protein>
    <recommendedName>
        <fullName evidence="2">Cyclic nucleotide-binding domain-containing protein</fullName>
    </recommendedName>
</protein>
<dbReference type="PROSITE" id="PS50042">
    <property type="entry name" value="CNMP_BINDING_3"/>
    <property type="match status" value="1"/>
</dbReference>
<dbReference type="EMBL" id="CAJJDN010000166">
    <property type="protein sequence ID" value="CAD8126346.1"/>
    <property type="molecule type" value="Genomic_DNA"/>
</dbReference>
<dbReference type="GO" id="GO:0098855">
    <property type="term" value="C:HCN channel complex"/>
    <property type="evidence" value="ECO:0007669"/>
    <property type="project" value="TreeGrafter"/>
</dbReference>
<comment type="caution">
    <text evidence="3">The sequence shown here is derived from an EMBL/GenBank/DDBJ whole genome shotgun (WGS) entry which is preliminary data.</text>
</comment>
<keyword evidence="1" id="KW-0812">Transmembrane</keyword>
<keyword evidence="4" id="KW-1185">Reference proteome</keyword>
<evidence type="ECO:0000256" key="1">
    <source>
        <dbReference type="SAM" id="Phobius"/>
    </source>
</evidence>
<feature type="transmembrane region" description="Helical" evidence="1">
    <location>
        <begin position="184"/>
        <end position="206"/>
    </location>
</feature>
<dbReference type="InterPro" id="IPR000595">
    <property type="entry name" value="cNMP-bd_dom"/>
</dbReference>
<dbReference type="Proteomes" id="UP000692954">
    <property type="component" value="Unassembled WGS sequence"/>
</dbReference>
<evidence type="ECO:0000259" key="2">
    <source>
        <dbReference type="PROSITE" id="PS50042"/>
    </source>
</evidence>
<dbReference type="GO" id="GO:0005249">
    <property type="term" value="F:voltage-gated potassium channel activity"/>
    <property type="evidence" value="ECO:0007669"/>
    <property type="project" value="TreeGrafter"/>
</dbReference>
<dbReference type="Pfam" id="PF07885">
    <property type="entry name" value="Ion_trans_2"/>
    <property type="match status" value="1"/>
</dbReference>
<sequence>MFESSVDSEFKGPVPPLLSSRVRFQEGDFQPNSSFSINQATPAPIVRQKTIGVKRSEYQSVYDNEDIQYGSKPQFLKLIIAKRLQNNFINNLWNRSYLRKLHQLSSFQIQQLDDLQILNDGNESKQSTTFWRLVDVFTPYSKFIAYWDAFQILTYLLIFFWLPYKISFEIYHISELFSETKNGVIEYLLMIILALDIGVGINLAFIEKGQIIKDRRRIIINYFNKNAFVDLVNIYVYLCGFIFYCDCPILCSQFKFKRANDDINSNNSVFQLKFKSRNLQHNFRFFNLSGNLNDLVGLFKVLMVILSVVHICGCIWHGIAHYNNAFTWLDAYDLRDKSNPSKYNVAIYWATMTMTTVGYGDITAKNNLELLINNLTMFIGSIVFAYSVNSIGIFVSNMYKGTIEYSRTVNLINTYMNKNKIQFDLQTKIRSYLEYIWQEEQEMNDDEVGSIVNKLSKHLQDELQYQLRGNILKNCKIIMKLFSETFVKNLLHYMEEQSYSPEERIITINEIDDCSLYIITKGEVELIFERNQIKEKVKRNTFQNYNQFDCFGELAFFTGNPRTATAISKGFTRVFKIQREKFLNLIQSFPDDYEKFCDIRDRIQNGEYGALYLNCFSCQSNNHLIQNCHYLHFCADKEKIIKKEYFPSNQLRDQRYSRKIIGKNHSWINFQINLIRCQDYLNDVQIKYQEEVDSHTLPMNDAYEEDEDEMEQVEIKSYINQKSGSITNLQNVVEDDGQKIATLNYLRKSNQPKSTIQTAGFGGIGGIGGLTKDSYKDDNVNSDNSSENQDQFVVSIPRPSTTLLHQTSAQTSISLAKTQFKKQLSRSASNDDHNIHLHRMSIDQKQLPQKSDLEIKNIPNNNNNPRAQIKRTTTNNNQTLITDNNTIINQHYSVQTIAPMLPGFDKMHIFMIYQTQNNYDQVIKRYAKIQRFFGKKRIFPENSLYSFFFSAIKKGWKLRRLGDNNRFAKTPVMTRSLRKIPKPYQSINRQRSNFFKEVN</sequence>
<dbReference type="GO" id="GO:0003254">
    <property type="term" value="P:regulation of membrane depolarization"/>
    <property type="evidence" value="ECO:0007669"/>
    <property type="project" value="TreeGrafter"/>
</dbReference>
<dbReference type="CDD" id="cd00038">
    <property type="entry name" value="CAP_ED"/>
    <property type="match status" value="1"/>
</dbReference>
<accession>A0A8S1RDL9</accession>
<evidence type="ECO:0000313" key="4">
    <source>
        <dbReference type="Proteomes" id="UP000692954"/>
    </source>
</evidence>
<dbReference type="SMART" id="SM00100">
    <property type="entry name" value="cNMP"/>
    <property type="match status" value="1"/>
</dbReference>
<dbReference type="InterPro" id="IPR051413">
    <property type="entry name" value="K/Na_HCN_channel"/>
</dbReference>
<feature type="domain" description="Cyclic nucleotide-binding" evidence="2">
    <location>
        <begin position="478"/>
        <end position="586"/>
    </location>
</feature>